<feature type="compositionally biased region" description="Low complexity" evidence="3">
    <location>
        <begin position="501"/>
        <end position="512"/>
    </location>
</feature>
<dbReference type="HOGENOM" id="CLU_016742_0_0_1"/>
<sequence>MSRLPQPSSPKPQSRTQRSPSISHLAPPSPATSRLRSPSPTTFPTSRLSPTTTSSTTASPARLRTKSTPKPVTRKPAVVEAPPLPKATPLSIREAIALKRSEAKKAMTASGGASPIVRAAAGLDDALFAQEDPNLDMGRRSVRETIERARSTGPAKLALVPDEPPLPENPKRRGESESGAPSWFEQQDLSVLKAWNNEIVELQPEISLFGSLQNVDLRNNRLTTLPDTFPDLTSLTVLDLSRNKITHFPTNFFALPALISLNISHNALVSLPFNTPFSHGVAPPSRLRSTDLFATAIVRADQPLPRLTTLDASHNKIAASSIDIDHLPQALATLDLSENPLASGSGSAVAALLSALSTLPKLETLRLKKADLDDRAFPSSLFPSADVFEKLTLLDMEETHVTKVAVAKAFSVLSSRECDFDGIVATAADEDDVGPPPRSVSASIIKIIVGKKVVREAWEIEADRRAKLRSRRSAGNLRSAASEDAQLSSLATPPPPPLPTTTPSTLRAAPARKLVEPKREVAKEQWEIEAEQGLLTEGGRRRARALAAAAAQQQPASSQEGSPASDSGNPGGLLLKSKYYDARTQTLALPALAPPSRRAGHKHGFSLASNAFSGSAESADVAIPSATLPLSFIVAQPFADTLRVLALKGRRADSSFVLPSEGGARGPFLARLEELCLEGCGLGDEVAVAAAGASVGGEEKRREDVLGLVARLFPSLRMLDLSYNDLVGDTLRAETLARLLSSAPGEGRAGLRQLRLRGNRIARLDGFVEVARTLFGAGKSGEGAGGRWVLEELDVRDNAVEGLAGELGLLPLEVFLVEGNAFRVPPRRIWEREGTKGLLAWLRARVVG</sequence>
<dbReference type="InterPro" id="IPR003591">
    <property type="entry name" value="Leu-rich_rpt_typical-subtyp"/>
</dbReference>
<dbReference type="PROSITE" id="PS51450">
    <property type="entry name" value="LRR"/>
    <property type="match status" value="1"/>
</dbReference>
<dbReference type="KEGG" id="hir:HETIRDRAFT_383547"/>
<evidence type="ECO:0000256" key="1">
    <source>
        <dbReference type="ARBA" id="ARBA00022614"/>
    </source>
</evidence>
<feature type="compositionally biased region" description="Basic and acidic residues" evidence="3">
    <location>
        <begin position="513"/>
        <end position="522"/>
    </location>
</feature>
<dbReference type="SUPFAM" id="SSF52058">
    <property type="entry name" value="L domain-like"/>
    <property type="match status" value="1"/>
</dbReference>
<evidence type="ECO:0008006" key="6">
    <source>
        <dbReference type="Google" id="ProtNLM"/>
    </source>
</evidence>
<feature type="compositionally biased region" description="Low complexity" evidence="3">
    <location>
        <begin position="31"/>
        <end position="62"/>
    </location>
</feature>
<keyword evidence="5" id="KW-1185">Reference proteome</keyword>
<dbReference type="GO" id="GO:0005737">
    <property type="term" value="C:cytoplasm"/>
    <property type="evidence" value="ECO:0007669"/>
    <property type="project" value="TreeGrafter"/>
</dbReference>
<evidence type="ECO:0000256" key="2">
    <source>
        <dbReference type="ARBA" id="ARBA00022737"/>
    </source>
</evidence>
<dbReference type="STRING" id="747525.W4KCL2"/>
<feature type="region of interest" description="Disordered" evidence="3">
    <location>
        <begin position="469"/>
        <end position="522"/>
    </location>
</feature>
<evidence type="ECO:0000256" key="3">
    <source>
        <dbReference type="SAM" id="MobiDB-lite"/>
    </source>
</evidence>
<dbReference type="InParanoid" id="W4KCL2"/>
<dbReference type="InterPro" id="IPR001611">
    <property type="entry name" value="Leu-rich_rpt"/>
</dbReference>
<dbReference type="SMART" id="SM00369">
    <property type="entry name" value="LRR_TYP"/>
    <property type="match status" value="6"/>
</dbReference>
<keyword evidence="1" id="KW-0433">Leucine-rich repeat</keyword>
<keyword evidence="2" id="KW-0677">Repeat</keyword>
<evidence type="ECO:0000313" key="5">
    <source>
        <dbReference type="Proteomes" id="UP000030671"/>
    </source>
</evidence>
<name>W4KCL2_HETIT</name>
<reference evidence="4 5" key="1">
    <citation type="journal article" date="2012" name="New Phytol.">
        <title>Insight into trade-off between wood decay and parasitism from the genome of a fungal forest pathogen.</title>
        <authorList>
            <person name="Olson A."/>
            <person name="Aerts A."/>
            <person name="Asiegbu F."/>
            <person name="Belbahri L."/>
            <person name="Bouzid O."/>
            <person name="Broberg A."/>
            <person name="Canback B."/>
            <person name="Coutinho P.M."/>
            <person name="Cullen D."/>
            <person name="Dalman K."/>
            <person name="Deflorio G."/>
            <person name="van Diepen L.T."/>
            <person name="Dunand C."/>
            <person name="Duplessis S."/>
            <person name="Durling M."/>
            <person name="Gonthier P."/>
            <person name="Grimwood J."/>
            <person name="Fossdal C.G."/>
            <person name="Hansson D."/>
            <person name="Henrissat B."/>
            <person name="Hietala A."/>
            <person name="Himmelstrand K."/>
            <person name="Hoffmeister D."/>
            <person name="Hogberg N."/>
            <person name="James T.Y."/>
            <person name="Karlsson M."/>
            <person name="Kohler A."/>
            <person name="Kues U."/>
            <person name="Lee Y.H."/>
            <person name="Lin Y.C."/>
            <person name="Lind M."/>
            <person name="Lindquist E."/>
            <person name="Lombard V."/>
            <person name="Lucas S."/>
            <person name="Lunden K."/>
            <person name="Morin E."/>
            <person name="Murat C."/>
            <person name="Park J."/>
            <person name="Raffaello T."/>
            <person name="Rouze P."/>
            <person name="Salamov A."/>
            <person name="Schmutz J."/>
            <person name="Solheim H."/>
            <person name="Stahlberg J."/>
            <person name="Velez H."/>
            <person name="de Vries R.P."/>
            <person name="Wiebenga A."/>
            <person name="Woodward S."/>
            <person name="Yakovlev I."/>
            <person name="Garbelotto M."/>
            <person name="Martin F."/>
            <person name="Grigoriev I.V."/>
            <person name="Stenlid J."/>
        </authorList>
    </citation>
    <scope>NUCLEOTIDE SEQUENCE [LARGE SCALE GENOMIC DNA]</scope>
    <source>
        <strain evidence="4 5">TC 32-1</strain>
    </source>
</reference>
<dbReference type="InterPro" id="IPR032675">
    <property type="entry name" value="LRR_dom_sf"/>
</dbReference>
<dbReference type="EMBL" id="KI925457">
    <property type="protein sequence ID" value="ETW83479.1"/>
    <property type="molecule type" value="Genomic_DNA"/>
</dbReference>
<dbReference type="PANTHER" id="PTHR48051:SF46">
    <property type="entry name" value="LEUCINE RICH REPEAT-CONTAINING DOMAIN PROTEIN"/>
    <property type="match status" value="1"/>
</dbReference>
<dbReference type="GeneID" id="20672160"/>
<dbReference type="Pfam" id="PF13855">
    <property type="entry name" value="LRR_8"/>
    <property type="match status" value="1"/>
</dbReference>
<feature type="compositionally biased region" description="Polar residues" evidence="3">
    <location>
        <begin position="11"/>
        <end position="22"/>
    </location>
</feature>
<dbReference type="AlphaFoldDB" id="W4KCL2"/>
<protein>
    <recommendedName>
        <fullName evidence="6">L domain-like protein</fullName>
    </recommendedName>
</protein>
<dbReference type="PANTHER" id="PTHR48051">
    <property type="match status" value="1"/>
</dbReference>
<dbReference type="Gene3D" id="3.80.10.10">
    <property type="entry name" value="Ribonuclease Inhibitor"/>
    <property type="match status" value="2"/>
</dbReference>
<dbReference type="RefSeq" id="XP_009545725.1">
    <property type="nucleotide sequence ID" value="XM_009547430.1"/>
</dbReference>
<dbReference type="Proteomes" id="UP000030671">
    <property type="component" value="Unassembled WGS sequence"/>
</dbReference>
<accession>W4KCL2</accession>
<feature type="region of interest" description="Disordered" evidence="3">
    <location>
        <begin position="1"/>
        <end position="91"/>
    </location>
</feature>
<evidence type="ECO:0000313" key="4">
    <source>
        <dbReference type="EMBL" id="ETW83479.1"/>
    </source>
</evidence>
<dbReference type="OrthoDB" id="1517790at2759"/>
<feature type="compositionally biased region" description="Low complexity" evidence="3">
    <location>
        <begin position="545"/>
        <end position="565"/>
    </location>
</feature>
<dbReference type="SMART" id="SM00364">
    <property type="entry name" value="LRR_BAC"/>
    <property type="match status" value="3"/>
</dbReference>
<proteinExistence type="predicted"/>
<feature type="region of interest" description="Disordered" evidence="3">
    <location>
        <begin position="148"/>
        <end position="182"/>
    </location>
</feature>
<dbReference type="InterPro" id="IPR050216">
    <property type="entry name" value="LRR_domain-containing"/>
</dbReference>
<dbReference type="eggNOG" id="KOG0617">
    <property type="taxonomic scope" value="Eukaryota"/>
</dbReference>
<organism evidence="4 5">
    <name type="scientific">Heterobasidion irregulare (strain TC 32-1)</name>
    <dbReference type="NCBI Taxonomy" id="747525"/>
    <lineage>
        <taxon>Eukaryota</taxon>
        <taxon>Fungi</taxon>
        <taxon>Dikarya</taxon>
        <taxon>Basidiomycota</taxon>
        <taxon>Agaricomycotina</taxon>
        <taxon>Agaricomycetes</taxon>
        <taxon>Russulales</taxon>
        <taxon>Bondarzewiaceae</taxon>
        <taxon>Heterobasidion</taxon>
        <taxon>Heterobasidion annosum species complex</taxon>
    </lineage>
</organism>
<gene>
    <name evidence="4" type="ORF">HETIRDRAFT_383547</name>
</gene>
<feature type="region of interest" description="Disordered" evidence="3">
    <location>
        <begin position="545"/>
        <end position="575"/>
    </location>
</feature>